<comment type="caution">
    <text evidence="2">The sequence shown here is derived from an EMBL/GenBank/DDBJ whole genome shotgun (WGS) entry which is preliminary data.</text>
</comment>
<evidence type="ECO:0000256" key="1">
    <source>
        <dbReference type="SAM" id="Phobius"/>
    </source>
</evidence>
<reference evidence="3" key="1">
    <citation type="journal article" date="2019" name="Int. J. Syst. Evol. Microbiol.">
        <title>The Global Catalogue of Microorganisms (GCM) 10K type strain sequencing project: providing services to taxonomists for standard genome sequencing and annotation.</title>
        <authorList>
            <consortium name="The Broad Institute Genomics Platform"/>
            <consortium name="The Broad Institute Genome Sequencing Center for Infectious Disease"/>
            <person name="Wu L."/>
            <person name="Ma J."/>
        </authorList>
    </citation>
    <scope>NUCLEOTIDE SEQUENCE [LARGE SCALE GENOMIC DNA]</scope>
    <source>
        <strain evidence="3">CCUG 64793</strain>
    </source>
</reference>
<keyword evidence="1" id="KW-0812">Transmembrane</keyword>
<gene>
    <name evidence="2" type="ORF">ACFQ3Q_08075</name>
</gene>
<evidence type="ECO:0008006" key="4">
    <source>
        <dbReference type="Google" id="ProtNLM"/>
    </source>
</evidence>
<keyword evidence="1" id="KW-1133">Transmembrane helix</keyword>
<organism evidence="2 3">
    <name type="scientific">Salegentibacter chungangensis</name>
    <dbReference type="NCBI Taxonomy" id="1335724"/>
    <lineage>
        <taxon>Bacteria</taxon>
        <taxon>Pseudomonadati</taxon>
        <taxon>Bacteroidota</taxon>
        <taxon>Flavobacteriia</taxon>
        <taxon>Flavobacteriales</taxon>
        <taxon>Flavobacteriaceae</taxon>
        <taxon>Salegentibacter</taxon>
    </lineage>
</organism>
<protein>
    <recommendedName>
        <fullName evidence="4">Riboflavin synthase subunit beta</fullName>
    </recommendedName>
</protein>
<keyword evidence="3" id="KW-1185">Reference proteome</keyword>
<sequence>MSFGSTRGAIVSLKNNRREKKSKFSKFRNSTGSISEGIKSEKRISEAELLILKTKLNREHQKRQLKIITITTAFLIVLGVLFYKFMF</sequence>
<evidence type="ECO:0000313" key="3">
    <source>
        <dbReference type="Proteomes" id="UP001597131"/>
    </source>
</evidence>
<dbReference type="RefSeq" id="WP_380744660.1">
    <property type="nucleotide sequence ID" value="NZ_JBHTLI010000001.1"/>
</dbReference>
<accession>A0ABW3NRW9</accession>
<keyword evidence="1" id="KW-0472">Membrane</keyword>
<dbReference type="EMBL" id="JBHTLI010000001">
    <property type="protein sequence ID" value="MFD1095701.1"/>
    <property type="molecule type" value="Genomic_DNA"/>
</dbReference>
<feature type="transmembrane region" description="Helical" evidence="1">
    <location>
        <begin position="65"/>
        <end position="86"/>
    </location>
</feature>
<dbReference type="Proteomes" id="UP001597131">
    <property type="component" value="Unassembled WGS sequence"/>
</dbReference>
<name>A0ABW3NRW9_9FLAO</name>
<evidence type="ECO:0000313" key="2">
    <source>
        <dbReference type="EMBL" id="MFD1095701.1"/>
    </source>
</evidence>
<proteinExistence type="predicted"/>